<dbReference type="Proteomes" id="UP001596425">
    <property type="component" value="Unassembled WGS sequence"/>
</dbReference>
<reference evidence="2" key="1">
    <citation type="journal article" date="2019" name="Int. J. Syst. Evol. Microbiol.">
        <title>The Global Catalogue of Microorganisms (GCM) 10K type strain sequencing project: providing services to taxonomists for standard genome sequencing and annotation.</title>
        <authorList>
            <consortium name="The Broad Institute Genomics Platform"/>
            <consortium name="The Broad Institute Genome Sequencing Center for Infectious Disease"/>
            <person name="Wu L."/>
            <person name="Ma J."/>
        </authorList>
    </citation>
    <scope>NUCLEOTIDE SEQUENCE [LARGE SCALE GENOMIC DNA]</scope>
    <source>
        <strain evidence="2">CGMCC 1.13718</strain>
    </source>
</reference>
<accession>A0ABW1YN53</accession>
<name>A0ABW1YN53_9GAMM</name>
<gene>
    <name evidence="1" type="ORF">ACFQBM_11630</name>
</gene>
<dbReference type="EMBL" id="JBHSVR010000001">
    <property type="protein sequence ID" value="MFC6633941.1"/>
    <property type="molecule type" value="Genomic_DNA"/>
</dbReference>
<dbReference type="InterPro" id="IPR011009">
    <property type="entry name" value="Kinase-like_dom_sf"/>
</dbReference>
<proteinExistence type="predicted"/>
<dbReference type="RefSeq" id="WP_193190372.1">
    <property type="nucleotide sequence ID" value="NZ_JACZFR010000012.1"/>
</dbReference>
<dbReference type="InterPro" id="IPR052732">
    <property type="entry name" value="Cell-binding_unc_protein"/>
</dbReference>
<evidence type="ECO:0000313" key="2">
    <source>
        <dbReference type="Proteomes" id="UP001596425"/>
    </source>
</evidence>
<sequence>MTDPAVKLPGLEDKTRFLLSPASYPEGADSVRLVETHMARIFLTDHFAYKMKKPVRSSYLDFSSLDKRYGDCREELHLNRRLTDNVYLDLVPLRLDARGRLALDGAGVPVEWLVKMRRLRETASLPALIGSASGETLAPLLQRLCDFYRDAEVIALTPAQYLARLRRQCEDWRERLLAPDLEQKLALDAGEIKGIAGALLDFLDREGELLGERAGAGRIVEGHGDLRPEHCFLTQPPQVIDCLEFNRTLRCVDPVDELSYLALECELLGRADLGETALEGYYRCCDDRPPEALSRFYRANRALLRAHLAAAHLQDGAVAEPDKWKSKTRLYLQAARRYCADGSL</sequence>
<organism evidence="1 2">
    <name type="scientific">Microbulbifer taiwanensis</name>
    <dbReference type="NCBI Taxonomy" id="986746"/>
    <lineage>
        <taxon>Bacteria</taxon>
        <taxon>Pseudomonadati</taxon>
        <taxon>Pseudomonadota</taxon>
        <taxon>Gammaproteobacteria</taxon>
        <taxon>Cellvibrionales</taxon>
        <taxon>Microbulbiferaceae</taxon>
        <taxon>Microbulbifer</taxon>
    </lineage>
</organism>
<dbReference type="SUPFAM" id="SSF56112">
    <property type="entry name" value="Protein kinase-like (PK-like)"/>
    <property type="match status" value="1"/>
</dbReference>
<evidence type="ECO:0000313" key="1">
    <source>
        <dbReference type="EMBL" id="MFC6633941.1"/>
    </source>
</evidence>
<keyword evidence="2" id="KW-1185">Reference proteome</keyword>
<comment type="caution">
    <text evidence="1">The sequence shown here is derived from an EMBL/GenBank/DDBJ whole genome shotgun (WGS) entry which is preliminary data.</text>
</comment>
<dbReference type="PANTHER" id="PTHR43883:SF1">
    <property type="entry name" value="GLUCONOKINASE"/>
    <property type="match status" value="1"/>
</dbReference>
<evidence type="ECO:0008006" key="3">
    <source>
        <dbReference type="Google" id="ProtNLM"/>
    </source>
</evidence>
<dbReference type="PANTHER" id="PTHR43883">
    <property type="entry name" value="SLR0207 PROTEIN"/>
    <property type="match status" value="1"/>
</dbReference>
<protein>
    <recommendedName>
        <fullName evidence="3">Phosphotransferase</fullName>
    </recommendedName>
</protein>